<dbReference type="AlphaFoldDB" id="A0A067QHL9"/>
<sequence>MCTVTEKDGLLYKQHTQRQGNRTVPILPTIKMETWQTHFTDILNPTGENRAYPTLPPPITRTYRPISTKDITETVGVLKRNKAAGPDGIFNEHIIVSCPLLIETLKASSTSA</sequence>
<name>A0A067QHL9_ZOONE</name>
<dbReference type="Proteomes" id="UP000027135">
    <property type="component" value="Unassembled WGS sequence"/>
</dbReference>
<protein>
    <submittedName>
        <fullName evidence="1">Uncharacterized protein</fullName>
    </submittedName>
</protein>
<organism evidence="1 2">
    <name type="scientific">Zootermopsis nevadensis</name>
    <name type="common">Dampwood termite</name>
    <dbReference type="NCBI Taxonomy" id="136037"/>
    <lineage>
        <taxon>Eukaryota</taxon>
        <taxon>Metazoa</taxon>
        <taxon>Ecdysozoa</taxon>
        <taxon>Arthropoda</taxon>
        <taxon>Hexapoda</taxon>
        <taxon>Insecta</taxon>
        <taxon>Pterygota</taxon>
        <taxon>Neoptera</taxon>
        <taxon>Polyneoptera</taxon>
        <taxon>Dictyoptera</taxon>
        <taxon>Blattodea</taxon>
        <taxon>Blattoidea</taxon>
        <taxon>Termitoidae</taxon>
        <taxon>Termopsidae</taxon>
        <taxon>Zootermopsis</taxon>
    </lineage>
</organism>
<evidence type="ECO:0000313" key="2">
    <source>
        <dbReference type="Proteomes" id="UP000027135"/>
    </source>
</evidence>
<reference evidence="1 2" key="1">
    <citation type="journal article" date="2014" name="Nat. Commun.">
        <title>Molecular traces of alternative social organization in a termite genome.</title>
        <authorList>
            <person name="Terrapon N."/>
            <person name="Li C."/>
            <person name="Robertson H.M."/>
            <person name="Ji L."/>
            <person name="Meng X."/>
            <person name="Booth W."/>
            <person name="Chen Z."/>
            <person name="Childers C.P."/>
            <person name="Glastad K.M."/>
            <person name="Gokhale K."/>
            <person name="Gowin J."/>
            <person name="Gronenberg W."/>
            <person name="Hermansen R.A."/>
            <person name="Hu H."/>
            <person name="Hunt B.G."/>
            <person name="Huylmans A.K."/>
            <person name="Khalil S.M."/>
            <person name="Mitchell R.D."/>
            <person name="Munoz-Torres M.C."/>
            <person name="Mustard J.A."/>
            <person name="Pan H."/>
            <person name="Reese J.T."/>
            <person name="Scharf M.E."/>
            <person name="Sun F."/>
            <person name="Vogel H."/>
            <person name="Xiao J."/>
            <person name="Yang W."/>
            <person name="Yang Z."/>
            <person name="Yang Z."/>
            <person name="Zhou J."/>
            <person name="Zhu J."/>
            <person name="Brent C.S."/>
            <person name="Elsik C.G."/>
            <person name="Goodisman M.A."/>
            <person name="Liberles D.A."/>
            <person name="Roe R.M."/>
            <person name="Vargo E.L."/>
            <person name="Vilcinskas A."/>
            <person name="Wang J."/>
            <person name="Bornberg-Bauer E."/>
            <person name="Korb J."/>
            <person name="Zhang G."/>
            <person name="Liebig J."/>
        </authorList>
    </citation>
    <scope>NUCLEOTIDE SEQUENCE [LARGE SCALE GENOMIC DNA]</scope>
    <source>
        <tissue evidence="1">Whole organism</tissue>
    </source>
</reference>
<gene>
    <name evidence="1" type="ORF">L798_02580</name>
</gene>
<evidence type="ECO:0000313" key="1">
    <source>
        <dbReference type="EMBL" id="KDR07876.1"/>
    </source>
</evidence>
<accession>A0A067QHL9</accession>
<dbReference type="EMBL" id="KK853397">
    <property type="protein sequence ID" value="KDR07876.1"/>
    <property type="molecule type" value="Genomic_DNA"/>
</dbReference>
<keyword evidence="2" id="KW-1185">Reference proteome</keyword>
<proteinExistence type="predicted"/>
<dbReference type="InParanoid" id="A0A067QHL9"/>